<dbReference type="GO" id="GO:0005634">
    <property type="term" value="C:nucleus"/>
    <property type="evidence" value="ECO:0007669"/>
    <property type="project" value="TreeGrafter"/>
</dbReference>
<evidence type="ECO:0000313" key="4">
    <source>
        <dbReference type="Proteomes" id="UP001172155"/>
    </source>
</evidence>
<organism evidence="3 4">
    <name type="scientific">Schizothecium vesticola</name>
    <dbReference type="NCBI Taxonomy" id="314040"/>
    <lineage>
        <taxon>Eukaryota</taxon>
        <taxon>Fungi</taxon>
        <taxon>Dikarya</taxon>
        <taxon>Ascomycota</taxon>
        <taxon>Pezizomycotina</taxon>
        <taxon>Sordariomycetes</taxon>
        <taxon>Sordariomycetidae</taxon>
        <taxon>Sordariales</taxon>
        <taxon>Schizotheciaceae</taxon>
        <taxon>Schizothecium</taxon>
    </lineage>
</organism>
<dbReference type="AlphaFoldDB" id="A0AA40EX24"/>
<dbReference type="PANTHER" id="PTHR39463:SF1">
    <property type="entry name" value="MEDUSA"/>
    <property type="match status" value="1"/>
</dbReference>
<gene>
    <name evidence="3" type="ORF">B0T18DRAFT_325019</name>
</gene>
<feature type="region of interest" description="Disordered" evidence="1">
    <location>
        <begin position="243"/>
        <end position="290"/>
    </location>
</feature>
<evidence type="ECO:0000259" key="2">
    <source>
        <dbReference type="Pfam" id="PF23305"/>
    </source>
</evidence>
<comment type="caution">
    <text evidence="3">The sequence shown here is derived from an EMBL/GenBank/DDBJ whole genome shotgun (WGS) entry which is preliminary data.</text>
</comment>
<accession>A0AA40EX24</accession>
<dbReference type="Pfam" id="PF23305">
    <property type="entry name" value="DUF7082"/>
    <property type="match status" value="1"/>
</dbReference>
<dbReference type="InterPro" id="IPR055509">
    <property type="entry name" value="DUF7082"/>
</dbReference>
<feature type="domain" description="DUF7082" evidence="2">
    <location>
        <begin position="425"/>
        <end position="580"/>
    </location>
</feature>
<feature type="compositionally biased region" description="Low complexity" evidence="1">
    <location>
        <begin position="591"/>
        <end position="601"/>
    </location>
</feature>
<evidence type="ECO:0000256" key="1">
    <source>
        <dbReference type="SAM" id="MobiDB-lite"/>
    </source>
</evidence>
<feature type="compositionally biased region" description="Gly residues" evidence="1">
    <location>
        <begin position="602"/>
        <end position="611"/>
    </location>
</feature>
<feature type="region of interest" description="Disordered" evidence="1">
    <location>
        <begin position="591"/>
        <end position="653"/>
    </location>
</feature>
<dbReference type="Proteomes" id="UP001172155">
    <property type="component" value="Unassembled WGS sequence"/>
</dbReference>
<feature type="compositionally biased region" description="Polar residues" evidence="1">
    <location>
        <begin position="278"/>
        <end position="290"/>
    </location>
</feature>
<sequence length="761" mass="79594">MSAAKFGQPVYKVYEPGYHLPHRTIILDEQIESPETLTIRLEEEAARNGGDLSGDSPAGLLPMSAYKPQLHGYADSPYSQYSAQSFSTQQSDNGASQINQLAFAANNAAAGQYLASSSPSISIVSCHPTGGSFGTKVALKVTSQYDLTSSALSASTPFVSILFGTYRCAAHIMRTAQDSSGTSTYTVTAEAPQFLSTTCPSLSNVPVTLVVESSNGAEIARATSATAVFSYHDAGMAAGGSVGVGISGDTSPPDLGSPKTRSPVPRGSPPHQVLPAPINTTSPSASTGLSSEATNTYGFNSSLSAVAVQAHTQSDYVSDSTAAYHQGSNTMSYRGNSFGDHYPRVPLRSPHGTTWTPFGTHLESIRSPATTIPHTTHTAITRPSLTPLPHSSNAPQLFRTSTINQQSGGGASGGSYNPYALYQTKATLNINGNLNAMVENWTPEEWENKRRLVLFKRQQNGSVLTTTFKPVSVSDRPPGAPCVSCIWWQEKGECYVTSVDTISLLEQLVAAPQKFTVDEKNRIRRNLEGFRPLTVSKTKAESEEFFKVIMSFGNPKPRNIEKDVKVFPWSVLGQALTKIISKYSASTASLAAPSSSGQIMPPGGGMGGSYGMHGSHGSASSGGAGSSTGYLGSGQHGDSTASPGSRPLSGGASSWGAYGGAATRTMSPSIKTSPPISTSAIRMSALPAAYDHRGATQSLTSPYTMAGSAHGGGYGQTSGVPATQAQSRHWEGYSTGDGYGSHTSHGQVFNPGPYGDGAQRA</sequence>
<keyword evidence="4" id="KW-1185">Reference proteome</keyword>
<feature type="region of interest" description="Disordered" evidence="1">
    <location>
        <begin position="739"/>
        <end position="761"/>
    </location>
</feature>
<protein>
    <recommendedName>
        <fullName evidence="2">DUF7082 domain-containing protein</fullName>
    </recommendedName>
</protein>
<proteinExistence type="predicted"/>
<name>A0AA40EX24_9PEZI</name>
<evidence type="ECO:0000313" key="3">
    <source>
        <dbReference type="EMBL" id="KAK0747143.1"/>
    </source>
</evidence>
<reference evidence="3" key="1">
    <citation type="submission" date="2023-06" db="EMBL/GenBank/DDBJ databases">
        <title>Genome-scale phylogeny and comparative genomics of the fungal order Sordariales.</title>
        <authorList>
            <consortium name="Lawrence Berkeley National Laboratory"/>
            <person name="Hensen N."/>
            <person name="Bonometti L."/>
            <person name="Westerberg I."/>
            <person name="Brannstrom I.O."/>
            <person name="Guillou S."/>
            <person name="Cros-Aarteil S."/>
            <person name="Calhoun S."/>
            <person name="Haridas S."/>
            <person name="Kuo A."/>
            <person name="Mondo S."/>
            <person name="Pangilinan J."/>
            <person name="Riley R."/>
            <person name="LaButti K."/>
            <person name="Andreopoulos B."/>
            <person name="Lipzen A."/>
            <person name="Chen C."/>
            <person name="Yanf M."/>
            <person name="Daum C."/>
            <person name="Ng V."/>
            <person name="Clum A."/>
            <person name="Steindorff A."/>
            <person name="Ohm R."/>
            <person name="Martin F."/>
            <person name="Silar P."/>
            <person name="Natvig D."/>
            <person name="Lalanne C."/>
            <person name="Gautier V."/>
            <person name="Ament-velasquez S.L."/>
            <person name="Kruys A."/>
            <person name="Hutchinson M.I."/>
            <person name="Powell A.J."/>
            <person name="Barry K."/>
            <person name="Miller A.N."/>
            <person name="Grigoriev I.V."/>
            <person name="Debuchy R."/>
            <person name="Gladieux P."/>
            <person name="Thoren M.H."/>
            <person name="Johannesson H."/>
        </authorList>
    </citation>
    <scope>NUCLEOTIDE SEQUENCE</scope>
    <source>
        <strain evidence="3">SMH3187-1</strain>
    </source>
</reference>
<dbReference type="PANTHER" id="PTHR39463">
    <property type="entry name" value="MEDUSA"/>
    <property type="match status" value="1"/>
</dbReference>
<dbReference type="EMBL" id="JAUKUD010000004">
    <property type="protein sequence ID" value="KAK0747143.1"/>
    <property type="molecule type" value="Genomic_DNA"/>
</dbReference>
<feature type="compositionally biased region" description="Gly residues" evidence="1">
    <location>
        <begin position="620"/>
        <end position="635"/>
    </location>
</feature>